<accession>A0A6J7VMH6</accession>
<evidence type="ECO:0000313" key="2">
    <source>
        <dbReference type="EMBL" id="CAB5105479.1"/>
    </source>
</evidence>
<organism evidence="2">
    <name type="scientific">freshwater metagenome</name>
    <dbReference type="NCBI Taxonomy" id="449393"/>
    <lineage>
        <taxon>unclassified sequences</taxon>
        <taxon>metagenomes</taxon>
        <taxon>ecological metagenomes</taxon>
    </lineage>
</organism>
<dbReference type="InterPro" id="IPR032710">
    <property type="entry name" value="NTF2-like_dom_sf"/>
</dbReference>
<name>A0A6J7VMH6_9ZZZZ</name>
<reference evidence="2" key="1">
    <citation type="submission" date="2020-05" db="EMBL/GenBank/DDBJ databases">
        <authorList>
            <person name="Chiriac C."/>
            <person name="Salcher M."/>
            <person name="Ghai R."/>
            <person name="Kavagutti S V."/>
        </authorList>
    </citation>
    <scope>NUCLEOTIDE SEQUENCE</scope>
</reference>
<gene>
    <name evidence="2" type="ORF">UFOPK4410_00205</name>
</gene>
<sequence>MISKLEVQKAAAEIVAAFGSHNSDQYFSAFDPQATFIFHNTNTVLRNRFEYEKLWKVWESEGFHVISCESTQPLIQIISSEVAIFTHHVATQSTFGFGSTVTQERETIIFRLVNQKLLGIHEHLSLNPNFLS</sequence>
<dbReference type="Pfam" id="PF13474">
    <property type="entry name" value="SnoaL_3"/>
    <property type="match status" value="1"/>
</dbReference>
<dbReference type="InterPro" id="IPR037401">
    <property type="entry name" value="SnoaL-like"/>
</dbReference>
<dbReference type="AlphaFoldDB" id="A0A6J7VMH6"/>
<dbReference type="SUPFAM" id="SSF54427">
    <property type="entry name" value="NTF2-like"/>
    <property type="match status" value="1"/>
</dbReference>
<dbReference type="EMBL" id="CAFBRV010000009">
    <property type="protein sequence ID" value="CAB5105479.1"/>
    <property type="molecule type" value="Genomic_DNA"/>
</dbReference>
<protein>
    <submittedName>
        <fullName evidence="2">Unannotated protein</fullName>
    </submittedName>
</protein>
<evidence type="ECO:0000259" key="1">
    <source>
        <dbReference type="Pfam" id="PF13474"/>
    </source>
</evidence>
<feature type="domain" description="SnoaL-like" evidence="1">
    <location>
        <begin position="7"/>
        <end position="125"/>
    </location>
</feature>
<dbReference type="Gene3D" id="3.10.450.50">
    <property type="match status" value="1"/>
</dbReference>
<proteinExistence type="predicted"/>